<dbReference type="PANTHER" id="PTHR10492">
    <property type="match status" value="1"/>
</dbReference>
<dbReference type="OrthoDB" id="6509606at2759"/>
<sequence length="551" mass="63307">MVMLPSSFTGVSRYMHERTQDAMTYVRHFGRLDLFITFTCNPKWPEIVDLLNQGQKSHDRHDIIARVFRVKVKHMMKLLTKGCMFGNVRCHMYTVEWQKRGLPHVHILLWLEDKIRPESIDEVTSICAELSDSNIDPALYEIIRTTMIHGPYEHINKSSPCMLNGTCTKKISKKEKKEKAVSGYVEIKKDQVLGRVYTVHPGNAECYYLRLLLHKIRRPISFTALKIVARVVQPSFQAACRALGLLEDDTHWNSTLEEASISESPNKIRELFAIILVFCQVGDPIKLWEKHRDSLAEDVKKQFEAEQVNIDLYRDIIYNQCLILLEDIVISMSGKALLQFGFLSPSREAEFSISNHHYGKELGYDTVHLSKIVAENVPKLNQEQKEIYDKILNSITSNSGDGKIKEVEGRINIPESLGNIVGDLITLTERIYPNIHQVGVECSTWLKERAILTPTNDSANNINNFLLNKLTTKHANSDDSRANLLTFKEKTLLGCLQEKGSPQFRIQYDKEVKYWRDLLTRVVSVVKFLSARGLPYRGDDQNLDLHQTIFF</sequence>
<keyword evidence="2" id="KW-0347">Helicase</keyword>
<organism evidence="2 3">
    <name type="scientific">Trichonephila clavata</name>
    <name type="common">Joro spider</name>
    <name type="synonym">Nephila clavata</name>
    <dbReference type="NCBI Taxonomy" id="2740835"/>
    <lineage>
        <taxon>Eukaryota</taxon>
        <taxon>Metazoa</taxon>
        <taxon>Ecdysozoa</taxon>
        <taxon>Arthropoda</taxon>
        <taxon>Chelicerata</taxon>
        <taxon>Arachnida</taxon>
        <taxon>Araneae</taxon>
        <taxon>Araneomorphae</taxon>
        <taxon>Entelegynae</taxon>
        <taxon>Araneoidea</taxon>
        <taxon>Nephilidae</taxon>
        <taxon>Trichonephila</taxon>
    </lineage>
</organism>
<comment type="caution">
    <text evidence="2">The sequence shown here is derived from an EMBL/GenBank/DDBJ whole genome shotgun (WGS) entry which is preliminary data.</text>
</comment>
<feature type="domain" description="Helitron helicase-like" evidence="1">
    <location>
        <begin position="2"/>
        <end position="109"/>
    </location>
</feature>
<dbReference type="Pfam" id="PF14214">
    <property type="entry name" value="Helitron_like_N"/>
    <property type="match status" value="1"/>
</dbReference>
<keyword evidence="2" id="KW-0547">Nucleotide-binding</keyword>
<name>A0A8X6FNT5_TRICU</name>
<proteinExistence type="predicted"/>
<dbReference type="PANTHER" id="PTHR10492:SF57">
    <property type="entry name" value="ATP-DEPENDENT DNA HELICASE"/>
    <property type="match status" value="1"/>
</dbReference>
<dbReference type="GO" id="GO:0004386">
    <property type="term" value="F:helicase activity"/>
    <property type="evidence" value="ECO:0007669"/>
    <property type="project" value="UniProtKB-KW"/>
</dbReference>
<keyword evidence="2" id="KW-0067">ATP-binding</keyword>
<accession>A0A8X6FNT5</accession>
<evidence type="ECO:0000313" key="3">
    <source>
        <dbReference type="Proteomes" id="UP000887116"/>
    </source>
</evidence>
<evidence type="ECO:0000259" key="1">
    <source>
        <dbReference type="Pfam" id="PF14214"/>
    </source>
</evidence>
<evidence type="ECO:0000313" key="2">
    <source>
        <dbReference type="EMBL" id="GFQ85780.1"/>
    </source>
</evidence>
<dbReference type="EMBL" id="BMAO01032931">
    <property type="protein sequence ID" value="GFQ85780.1"/>
    <property type="molecule type" value="Genomic_DNA"/>
</dbReference>
<gene>
    <name evidence="2" type="primary">LOC103519163</name>
    <name evidence="2" type="ORF">TNCT_230941</name>
</gene>
<keyword evidence="2" id="KW-0378">Hydrolase</keyword>
<dbReference type="InterPro" id="IPR025476">
    <property type="entry name" value="Helitron_helicase-like"/>
</dbReference>
<keyword evidence="3" id="KW-1185">Reference proteome</keyword>
<reference evidence="2" key="1">
    <citation type="submission" date="2020-07" db="EMBL/GenBank/DDBJ databases">
        <title>Multicomponent nature underlies the extraordinary mechanical properties of spider dragline silk.</title>
        <authorList>
            <person name="Kono N."/>
            <person name="Nakamura H."/>
            <person name="Mori M."/>
            <person name="Yoshida Y."/>
            <person name="Ohtoshi R."/>
            <person name="Malay A.D."/>
            <person name="Moran D.A.P."/>
            <person name="Tomita M."/>
            <person name="Numata K."/>
            <person name="Arakawa K."/>
        </authorList>
    </citation>
    <scope>NUCLEOTIDE SEQUENCE</scope>
</reference>
<protein>
    <submittedName>
        <fullName evidence="2">ATP-dependent DNA helicase</fullName>
    </submittedName>
</protein>
<dbReference type="AlphaFoldDB" id="A0A8X6FNT5"/>
<dbReference type="Proteomes" id="UP000887116">
    <property type="component" value="Unassembled WGS sequence"/>
</dbReference>